<organism evidence="1 2">
    <name type="scientific">Paramecium tetraurelia</name>
    <dbReference type="NCBI Taxonomy" id="5888"/>
    <lineage>
        <taxon>Eukaryota</taxon>
        <taxon>Sar</taxon>
        <taxon>Alveolata</taxon>
        <taxon>Ciliophora</taxon>
        <taxon>Intramacronucleata</taxon>
        <taxon>Oligohymenophorea</taxon>
        <taxon>Peniculida</taxon>
        <taxon>Parameciidae</taxon>
        <taxon>Paramecium</taxon>
    </lineage>
</organism>
<gene>
    <name evidence="1" type="ORF">GSPATT00010339001</name>
</gene>
<dbReference type="OrthoDB" id="10318340at2759"/>
<dbReference type="GeneID" id="5027287"/>
<sequence length="934" mass="111573">MSINHKKKIFENTTSNPFQNSLEYVQVPKILEQSIIQQNLQQNSRLRNSNQLDLSKQVLNELQILSPNDLEQFLILFRQPQQINMKLENSMSNTQSGSQQFYEQLETEGEKLRYKLKSDARIVQSIIEKHTKMRSNKQRCIEQMNHLINEIKQSNNVSKYSELNRSIKYNFNQLESIQLELQDIQKDASTFEKVMSVSAQQQSTFLQYNQGSNLLDQTIGHSSNETSEAEFTSLSLQIYSSIEMHAKELEQTISEKKRLMYISENYLQYKQACQGLIQLIQKYPSFEQQKSQQMLKLEKIASIYFLDFQKELNQQILHYAQNTEQIRQSLSIIEKMKYLLEQAKGLDCITEFYQYIEKQLTGKQLIITSENNIKLVKAYQKQFKMININTYQYLHIMRYKIYNKCQREFDQLQIDIKIAQNLQSILLNQVKIYKNYISSNYFQLFNDVLAKLKQDLKQETWIYLINLYKEQNQRKQDLKNVLQYLTNLKYENKYLSRLIQLFEKLIKKELEKIQAFYPQLHKYLEIKDFKAQKDFENFYSQYLQSYNEINPKQLSILSDFNLYLENSINQQSNEQQHQQLKSLQIFQPIIRQLSNKTISGNFNAIKVQFEGILQFEIDIVQLQSSMKSILSINFNLILDDFLDITKINNNSVLSQLMDFIQKNIKIISEIKSESLYDIKEQQLRQLQWIWIFFEQFDKFRSALSQLFNNNSTIYFSQYSQFLTKTNFSALFYQLSKCNKKVCNKWYDLQQELAQICLRSYLSYITNLLDKIILLQMDIPLTQIILNEENCQLILQFLEQHNTSNLQRFICKHQIYKNIKQMQSNEINFNQIKQYFEQLRLGKNDEECLDLKYIEIECSESLQKDVEIFTSLQEEWILDHLEQGDTSFLQDFINQEGIFSLNLMKYNQKLQRLAKLSIEQSINWRNIKKILKQDS</sequence>
<evidence type="ECO:0000313" key="2">
    <source>
        <dbReference type="Proteomes" id="UP000000600"/>
    </source>
</evidence>
<dbReference type="HOGENOM" id="CLU_313638_0_0_1"/>
<dbReference type="OMA" id="TFEKVMS"/>
<dbReference type="Proteomes" id="UP000000600">
    <property type="component" value="Unassembled WGS sequence"/>
</dbReference>
<protein>
    <submittedName>
        <fullName evidence="1">Uncharacterized protein</fullName>
    </submittedName>
</protein>
<name>A0CTI8_PARTE</name>
<dbReference type="EMBL" id="CT868174">
    <property type="protein sequence ID" value="CAK74105.1"/>
    <property type="molecule type" value="Genomic_DNA"/>
</dbReference>
<evidence type="ECO:0000313" key="1">
    <source>
        <dbReference type="EMBL" id="CAK74105.1"/>
    </source>
</evidence>
<dbReference type="AlphaFoldDB" id="A0CTI8"/>
<proteinExistence type="predicted"/>
<accession>A0CTI8</accession>
<dbReference type="RefSeq" id="XP_001441502.1">
    <property type="nucleotide sequence ID" value="XM_001441465.1"/>
</dbReference>
<dbReference type="InParanoid" id="A0CTI8"/>
<dbReference type="KEGG" id="ptm:GSPATT00010339001"/>
<keyword evidence="2" id="KW-1185">Reference proteome</keyword>
<reference evidence="1 2" key="1">
    <citation type="journal article" date="2006" name="Nature">
        <title>Global trends of whole-genome duplications revealed by the ciliate Paramecium tetraurelia.</title>
        <authorList>
            <consortium name="Genoscope"/>
            <person name="Aury J.-M."/>
            <person name="Jaillon O."/>
            <person name="Duret L."/>
            <person name="Noel B."/>
            <person name="Jubin C."/>
            <person name="Porcel B.M."/>
            <person name="Segurens B."/>
            <person name="Daubin V."/>
            <person name="Anthouard V."/>
            <person name="Aiach N."/>
            <person name="Arnaiz O."/>
            <person name="Billaut A."/>
            <person name="Beisson J."/>
            <person name="Blanc I."/>
            <person name="Bouhouche K."/>
            <person name="Camara F."/>
            <person name="Duharcourt S."/>
            <person name="Guigo R."/>
            <person name="Gogendeau D."/>
            <person name="Katinka M."/>
            <person name="Keller A.-M."/>
            <person name="Kissmehl R."/>
            <person name="Klotz C."/>
            <person name="Koll F."/>
            <person name="Le Moue A."/>
            <person name="Lepere C."/>
            <person name="Malinsky S."/>
            <person name="Nowacki M."/>
            <person name="Nowak J.K."/>
            <person name="Plattner H."/>
            <person name="Poulain J."/>
            <person name="Ruiz F."/>
            <person name="Serrano V."/>
            <person name="Zagulski M."/>
            <person name="Dessen P."/>
            <person name="Betermier M."/>
            <person name="Weissenbach J."/>
            <person name="Scarpelli C."/>
            <person name="Schachter V."/>
            <person name="Sperling L."/>
            <person name="Meyer E."/>
            <person name="Cohen J."/>
            <person name="Wincker P."/>
        </authorList>
    </citation>
    <scope>NUCLEOTIDE SEQUENCE [LARGE SCALE GENOMIC DNA]</scope>
    <source>
        <strain evidence="1 2">Stock d4-2</strain>
    </source>
</reference>